<evidence type="ECO:0000256" key="2">
    <source>
        <dbReference type="SAM" id="Phobius"/>
    </source>
</evidence>
<keyword evidence="2" id="KW-0472">Membrane</keyword>
<dbReference type="OrthoDB" id="2961797at2"/>
<dbReference type="STRING" id="1472767.AOX59_14975"/>
<dbReference type="KEGG" id="lao:AOX59_14975"/>
<feature type="region of interest" description="Disordered" evidence="1">
    <location>
        <begin position="243"/>
        <end position="369"/>
    </location>
</feature>
<gene>
    <name evidence="3" type="ORF">AOX59_14975</name>
</gene>
<feature type="compositionally biased region" description="Basic and acidic residues" evidence="1">
    <location>
        <begin position="281"/>
        <end position="320"/>
    </location>
</feature>
<dbReference type="AlphaFoldDB" id="A0A0U4EA22"/>
<dbReference type="Proteomes" id="UP000050331">
    <property type="component" value="Chromosome"/>
</dbReference>
<accession>A0A0U4EA22</accession>
<dbReference type="EMBL" id="CP013862">
    <property type="protein sequence ID" value="ALX49761.1"/>
    <property type="molecule type" value="Genomic_DNA"/>
</dbReference>
<organism evidence="3 4">
    <name type="scientific">Lentibacillus amyloliquefaciens</name>
    <dbReference type="NCBI Taxonomy" id="1472767"/>
    <lineage>
        <taxon>Bacteria</taxon>
        <taxon>Bacillati</taxon>
        <taxon>Bacillota</taxon>
        <taxon>Bacilli</taxon>
        <taxon>Bacillales</taxon>
        <taxon>Bacillaceae</taxon>
        <taxon>Lentibacillus</taxon>
    </lineage>
</organism>
<proteinExistence type="predicted"/>
<evidence type="ECO:0000313" key="3">
    <source>
        <dbReference type="EMBL" id="ALX49761.1"/>
    </source>
</evidence>
<keyword evidence="2" id="KW-1133">Transmembrane helix</keyword>
<protein>
    <submittedName>
        <fullName evidence="3">Uncharacterized protein</fullName>
    </submittedName>
</protein>
<keyword evidence="2" id="KW-0812">Transmembrane</keyword>
<feature type="transmembrane region" description="Helical" evidence="2">
    <location>
        <begin position="12"/>
        <end position="29"/>
    </location>
</feature>
<feature type="compositionally biased region" description="Low complexity" evidence="1">
    <location>
        <begin position="325"/>
        <end position="336"/>
    </location>
</feature>
<feature type="compositionally biased region" description="Basic and acidic residues" evidence="1">
    <location>
        <begin position="253"/>
        <end position="274"/>
    </location>
</feature>
<name>A0A0U4EA22_9BACI</name>
<evidence type="ECO:0000256" key="1">
    <source>
        <dbReference type="SAM" id="MobiDB-lite"/>
    </source>
</evidence>
<reference evidence="3 4" key="1">
    <citation type="submission" date="2016-01" db="EMBL/GenBank/DDBJ databases">
        <title>Complete genome sequence of strain Lentibacillus amyloliquefaciens LAM0015T isolated from saline sediment.</title>
        <authorList>
            <person name="Wang J.-L."/>
            <person name="He M.-X."/>
        </authorList>
    </citation>
    <scope>NUCLEOTIDE SEQUENCE [LARGE SCALE GENOMIC DNA]</scope>
    <source>
        <strain evidence="3 4">LAM0015</strain>
    </source>
</reference>
<sequence>MKNKLNRGRENKLYISLLLVAGLAFGVFLTSKTWMYDDSVIAQTAFNESIGGLSQTTLTLRDWEYNPKNELMEVTLERHHTGTDAVEPTFSFYAKEQNESQKYNAELVYQSDNNMVVQIEDVPESFQVIGLFVTEHRDQNILKQAYKKQLENKGGETTVTDQDIKESELPEPEEVIIVGDYRKIDTNQSLVTKTDKGYKKENIIADMERTKQEITSIIEEDIPFQEELITTLKKEKESLKQNMAFETNEEQTDTEREIEQKDKAIEDAKGEIEKLKKRVKDLRDKYQNREEKLNTLTQNKDDKQQQDNDKSDTKSTKKDQQAAPKNNQDKSNNGSKNSDEKNSKDSKKSSNDEKKPDKKKKDKAKKDEK</sequence>
<feature type="compositionally biased region" description="Basic and acidic residues" evidence="1">
    <location>
        <begin position="337"/>
        <end position="356"/>
    </location>
</feature>
<dbReference type="RefSeq" id="WP_068446716.1">
    <property type="nucleotide sequence ID" value="NZ_CP013862.1"/>
</dbReference>
<evidence type="ECO:0000313" key="4">
    <source>
        <dbReference type="Proteomes" id="UP000050331"/>
    </source>
</evidence>
<keyword evidence="4" id="KW-1185">Reference proteome</keyword>